<name>A0A0K9GTS3_9BACI</name>
<evidence type="ECO:0000313" key="2">
    <source>
        <dbReference type="Proteomes" id="UP000037146"/>
    </source>
</evidence>
<dbReference type="STRING" id="1679170.AC625_11145"/>
<dbReference type="AlphaFoldDB" id="A0A0K9GTS3"/>
<dbReference type="PATRIC" id="fig|1679170.3.peg.2504"/>
<comment type="caution">
    <text evidence="1">The sequence shown here is derived from an EMBL/GenBank/DDBJ whole genome shotgun (WGS) entry which is preliminary data.</text>
</comment>
<organism evidence="1 2">
    <name type="scientific">Peribacillus loiseleuriae</name>
    <dbReference type="NCBI Taxonomy" id="1679170"/>
    <lineage>
        <taxon>Bacteria</taxon>
        <taxon>Bacillati</taxon>
        <taxon>Bacillota</taxon>
        <taxon>Bacilli</taxon>
        <taxon>Bacillales</taxon>
        <taxon>Bacillaceae</taxon>
        <taxon>Peribacillus</taxon>
    </lineage>
</organism>
<keyword evidence="2" id="KW-1185">Reference proteome</keyword>
<evidence type="ECO:0000313" key="1">
    <source>
        <dbReference type="EMBL" id="KMY49998.1"/>
    </source>
</evidence>
<proteinExistence type="predicted"/>
<protein>
    <submittedName>
        <fullName evidence="1">Uncharacterized protein</fullName>
    </submittedName>
</protein>
<sequence length="69" mass="8000">MTEEKPLIGAAKRKLVHPTGQAIFQMFAYIQVIVLELPNGEKQRQFGKPLTYEQRKVLTYLGFDETIYL</sequence>
<dbReference type="Proteomes" id="UP000037146">
    <property type="component" value="Unassembled WGS sequence"/>
</dbReference>
<accession>A0A0K9GTS3</accession>
<dbReference type="EMBL" id="LFZW01000001">
    <property type="protein sequence ID" value="KMY49998.1"/>
    <property type="molecule type" value="Genomic_DNA"/>
</dbReference>
<reference evidence="2" key="1">
    <citation type="submission" date="2015-07" db="EMBL/GenBank/DDBJ databases">
        <title>Genome sequencing project for genomic taxonomy and phylogenomics of Bacillus-like bacteria.</title>
        <authorList>
            <person name="Liu B."/>
            <person name="Wang J."/>
            <person name="Zhu Y."/>
            <person name="Liu G."/>
            <person name="Chen Q."/>
            <person name="Chen Z."/>
            <person name="Lan J."/>
            <person name="Che J."/>
            <person name="Ge C."/>
            <person name="Shi H."/>
            <person name="Pan Z."/>
            <person name="Liu X."/>
        </authorList>
    </citation>
    <scope>NUCLEOTIDE SEQUENCE [LARGE SCALE GENOMIC DNA]</scope>
    <source>
        <strain evidence="2">FJAT-27997</strain>
    </source>
</reference>
<gene>
    <name evidence="1" type="ORF">AC625_11145</name>
</gene>